<comment type="subcellular location">
    <subcellularLocation>
        <location evidence="1">Cytoplasm</location>
    </subcellularLocation>
</comment>
<dbReference type="NCBIfam" id="TIGR03676">
    <property type="entry name" value="aRF1_eRF1"/>
    <property type="match status" value="1"/>
</dbReference>
<evidence type="ECO:0000256" key="1">
    <source>
        <dbReference type="ARBA" id="ARBA00004496"/>
    </source>
</evidence>
<dbReference type="InterPro" id="IPR005141">
    <property type="entry name" value="eRF1_2"/>
</dbReference>
<dbReference type="EMBL" id="JAPFFF010000007">
    <property type="protein sequence ID" value="KAK8885779.1"/>
    <property type="molecule type" value="Genomic_DNA"/>
</dbReference>
<dbReference type="InterPro" id="IPR029064">
    <property type="entry name" value="Ribosomal_eL30-like_sf"/>
</dbReference>
<dbReference type="Pfam" id="PF03463">
    <property type="entry name" value="eRF1_1"/>
    <property type="match status" value="1"/>
</dbReference>
<dbReference type="InterPro" id="IPR024049">
    <property type="entry name" value="eRF1_1_sf"/>
</dbReference>
<dbReference type="Gene3D" id="3.30.1330.30">
    <property type="match status" value="1"/>
</dbReference>
<dbReference type="SUPFAM" id="SSF55315">
    <property type="entry name" value="L30e-like"/>
    <property type="match status" value="1"/>
</dbReference>
<proteinExistence type="inferred from homology"/>
<dbReference type="SUPFAM" id="SSF55481">
    <property type="entry name" value="N-terminal domain of eukaryotic peptide chain release factor subunit 1, ERF1"/>
    <property type="match status" value="1"/>
</dbReference>
<feature type="domain" description="eRF1/Pelota-like N-terminal" evidence="5">
    <location>
        <begin position="9"/>
        <end position="128"/>
    </location>
</feature>
<keyword evidence="3" id="KW-0963">Cytoplasm</keyword>
<keyword evidence="7" id="KW-1185">Reference proteome</keyword>
<sequence length="409" mass="45972">MKQKIIYDDQSSFDQIELFQFQQLINQLENAKGDGTSLLTIMVPGNATQLNQMKQKLTREMGAAANIKDKINRQMPKNGICLFTGIVSHEEKGTRKYVIDFEPIRPVKSSCYVCDSHFHIDALKSMVSPREKYGYIIVGGQRCVIGYVAGDSQKIMEAFNVEINKSQKKGGQSALRFQRLRDETRHNLIVKVSEAAKRCFITDGIPNVTGIILAGCAQLKNELQSSELLGDKLKNSVIAIFDVAYDGEQGFYEAIKKSKSFLQNVQLLREQQEIEKLFDYAGNGGNCAFGVKEVMKAWEMNAIKEIFVSKKLDAVRFIDDETGNTKFADKDQNMKIKAEPLIDWIISHYKEYGITLHLVGDSSPEGAQLIKGLGGIGAVLRYKVDLNGFEDDNEKDDYDSGFDSDFEDF</sequence>
<evidence type="ECO:0000313" key="7">
    <source>
        <dbReference type="Proteomes" id="UP001470230"/>
    </source>
</evidence>
<dbReference type="InterPro" id="IPR042226">
    <property type="entry name" value="eFR1_2_sf"/>
</dbReference>
<dbReference type="InterPro" id="IPR005140">
    <property type="entry name" value="eRF1_Pelota-like_N"/>
</dbReference>
<dbReference type="Gene3D" id="3.30.960.10">
    <property type="entry name" value="eRF1 domain 1"/>
    <property type="match status" value="2"/>
</dbReference>
<evidence type="ECO:0000259" key="5">
    <source>
        <dbReference type="SMART" id="SM01194"/>
    </source>
</evidence>
<evidence type="ECO:0000256" key="3">
    <source>
        <dbReference type="ARBA" id="ARBA00022490"/>
    </source>
</evidence>
<protein>
    <submittedName>
        <fullName evidence="6">Translation termination factor eRF1</fullName>
    </submittedName>
</protein>
<dbReference type="Pfam" id="PF03464">
    <property type="entry name" value="eRF1_2"/>
    <property type="match status" value="1"/>
</dbReference>
<dbReference type="SMART" id="SM01194">
    <property type="entry name" value="eRF1_1"/>
    <property type="match status" value="1"/>
</dbReference>
<comment type="similarity">
    <text evidence="2">Belongs to the eukaryotic release factor 1 family.</text>
</comment>
<reference evidence="6 7" key="1">
    <citation type="submission" date="2024-04" db="EMBL/GenBank/DDBJ databases">
        <title>Tritrichomonas musculus Genome.</title>
        <authorList>
            <person name="Alves-Ferreira E."/>
            <person name="Grigg M."/>
            <person name="Lorenzi H."/>
            <person name="Galac M."/>
        </authorList>
    </citation>
    <scope>NUCLEOTIDE SEQUENCE [LARGE SCALE GENOMIC DNA]</scope>
    <source>
        <strain evidence="6 7">EAF2021</strain>
    </source>
</reference>
<organism evidence="6 7">
    <name type="scientific">Tritrichomonas musculus</name>
    <dbReference type="NCBI Taxonomy" id="1915356"/>
    <lineage>
        <taxon>Eukaryota</taxon>
        <taxon>Metamonada</taxon>
        <taxon>Parabasalia</taxon>
        <taxon>Tritrichomonadida</taxon>
        <taxon>Tritrichomonadidae</taxon>
        <taxon>Tritrichomonas</taxon>
    </lineage>
</organism>
<dbReference type="PANTHER" id="PTHR10113">
    <property type="entry name" value="PEPTIDE CHAIN RELEASE FACTOR SUBUNIT 1"/>
    <property type="match status" value="1"/>
</dbReference>
<dbReference type="SUPFAM" id="SSF53137">
    <property type="entry name" value="Translational machinery components"/>
    <property type="match status" value="1"/>
</dbReference>
<dbReference type="InterPro" id="IPR004403">
    <property type="entry name" value="Peptide_chain-rel_eRF1/aRF1"/>
</dbReference>
<evidence type="ECO:0000256" key="4">
    <source>
        <dbReference type="ARBA" id="ARBA00022917"/>
    </source>
</evidence>
<name>A0ABR2K3S1_9EUKA</name>
<gene>
    <name evidence="6" type="ORF">M9Y10_041233</name>
</gene>
<dbReference type="Pfam" id="PF03465">
    <property type="entry name" value="eRF1_3"/>
    <property type="match status" value="1"/>
</dbReference>
<dbReference type="InterPro" id="IPR005142">
    <property type="entry name" value="eRF1_3"/>
</dbReference>
<evidence type="ECO:0000313" key="6">
    <source>
        <dbReference type="EMBL" id="KAK8885779.1"/>
    </source>
</evidence>
<comment type="caution">
    <text evidence="6">The sequence shown here is derived from an EMBL/GenBank/DDBJ whole genome shotgun (WGS) entry which is preliminary data.</text>
</comment>
<keyword evidence="4" id="KW-0648">Protein biosynthesis</keyword>
<accession>A0ABR2K3S1</accession>
<dbReference type="Proteomes" id="UP001470230">
    <property type="component" value="Unassembled WGS sequence"/>
</dbReference>
<dbReference type="Gene3D" id="3.30.420.60">
    <property type="entry name" value="eRF1 domain 2"/>
    <property type="match status" value="1"/>
</dbReference>
<evidence type="ECO:0000256" key="2">
    <source>
        <dbReference type="ARBA" id="ARBA00005326"/>
    </source>
</evidence>